<reference evidence="1" key="1">
    <citation type="journal article" date="2022" name="Arch. Microbiol.">
        <title>Microbulbifer okhotskensis sp. nov., isolated from a deep bottom sediment of the Okhotsk Sea.</title>
        <authorList>
            <person name="Romanenko L."/>
            <person name="Kurilenko V."/>
            <person name="Otstavnykh N."/>
            <person name="Velansky P."/>
            <person name="Isaeva M."/>
            <person name="Mikhailov V."/>
        </authorList>
    </citation>
    <scope>NUCLEOTIDE SEQUENCE</scope>
    <source>
        <strain evidence="1">OS29</strain>
    </source>
</reference>
<protein>
    <submittedName>
        <fullName evidence="1">Uncharacterized protein</fullName>
    </submittedName>
</protein>
<evidence type="ECO:0000313" key="2">
    <source>
        <dbReference type="Proteomes" id="UP001139028"/>
    </source>
</evidence>
<sequence>MRYCRYCKVEYRDDKPKCDKCHLATSQLLTLERLKDFEEKFKNSIEFKKTLALDFGNIKPKPTTHNEEGYFFLATLIDGEFPQNTNRIGKFECNEEDKWTFKIASLNENHTARGKYNFVFHQNGITAHSKDRVGHYYLASRGNDVWFAGTVTFNNDGEITEWDNDSGHYRPAPQLAIQCTCFPLNKFRSVTFNQALNIKLEEQKSKQEKNSPLTLHLTEKCEAAKKIKQTNAKQIIDNASTAFGESKGKIIKDLIEITKQFGFSLDKKTRSFVY</sequence>
<gene>
    <name evidence="1" type="ORF">MO867_21610</name>
</gene>
<evidence type="ECO:0000313" key="1">
    <source>
        <dbReference type="EMBL" id="MCO1336928.1"/>
    </source>
</evidence>
<dbReference type="RefSeq" id="WP_252473003.1">
    <property type="nucleotide sequence ID" value="NZ_JALBWM010000241.1"/>
</dbReference>
<name>A0A9X2J791_9GAMM</name>
<proteinExistence type="predicted"/>
<dbReference type="AlphaFoldDB" id="A0A9X2J791"/>
<keyword evidence="2" id="KW-1185">Reference proteome</keyword>
<comment type="caution">
    <text evidence="1">The sequence shown here is derived from an EMBL/GenBank/DDBJ whole genome shotgun (WGS) entry which is preliminary data.</text>
</comment>
<organism evidence="1 2">
    <name type="scientific">Microbulbifer okhotskensis</name>
    <dbReference type="NCBI Taxonomy" id="2926617"/>
    <lineage>
        <taxon>Bacteria</taxon>
        <taxon>Pseudomonadati</taxon>
        <taxon>Pseudomonadota</taxon>
        <taxon>Gammaproteobacteria</taxon>
        <taxon>Cellvibrionales</taxon>
        <taxon>Microbulbiferaceae</taxon>
        <taxon>Microbulbifer</taxon>
    </lineage>
</organism>
<dbReference type="Proteomes" id="UP001139028">
    <property type="component" value="Unassembled WGS sequence"/>
</dbReference>
<accession>A0A9X2J791</accession>
<dbReference type="EMBL" id="JALBWM010000241">
    <property type="protein sequence ID" value="MCO1336928.1"/>
    <property type="molecule type" value="Genomic_DNA"/>
</dbReference>